<dbReference type="InParanoid" id="A0A5C7ER08"/>
<sequence length="197" mass="22232">MIRINLLPYRAEKRKARNRQFGVMTMLTASLGVVIWFAGHTVLSGRIEHQRARNDYLKKEIAVLDKQIAEIKTLKDQIQALLARKEVVEKLQSNRTEVVHLLDQMVRVVPEGVYFTRLKQSGNVLNLVGYAQSSARVSTLMRNIEDSPWLGEPQLVEIKAEQVGNLRLNQFILNFKLTPPQTPGDERAGSSSGKAKG</sequence>
<comment type="caution">
    <text evidence="4">The sequence shown here is derived from an EMBL/GenBank/DDBJ whole genome shotgun (WGS) entry which is preliminary data.</text>
</comment>
<dbReference type="InterPro" id="IPR052534">
    <property type="entry name" value="Extracell_DNA_Util/SecSys_Comp"/>
</dbReference>
<dbReference type="PANTHER" id="PTHR40278:SF2">
    <property type="entry name" value="TYPE IV PILUS INNER MEMBRANE COMPONENT PILN"/>
    <property type="match status" value="1"/>
</dbReference>
<keyword evidence="3" id="KW-0812">Transmembrane</keyword>
<keyword evidence="5" id="KW-1185">Reference proteome</keyword>
<protein>
    <submittedName>
        <fullName evidence="4">PilN domain-containing protein</fullName>
    </submittedName>
</protein>
<evidence type="ECO:0000256" key="3">
    <source>
        <dbReference type="SAM" id="Phobius"/>
    </source>
</evidence>
<dbReference type="EMBL" id="VPFL01000018">
    <property type="protein sequence ID" value="TXF11015.1"/>
    <property type="molecule type" value="Genomic_DNA"/>
</dbReference>
<proteinExistence type="predicted"/>
<organism evidence="4 5">
    <name type="scientific">Pelomicrobium methylotrophicum</name>
    <dbReference type="NCBI Taxonomy" id="2602750"/>
    <lineage>
        <taxon>Bacteria</taxon>
        <taxon>Pseudomonadati</taxon>
        <taxon>Pseudomonadota</taxon>
        <taxon>Hydrogenophilia</taxon>
        <taxon>Hydrogenophilia incertae sedis</taxon>
        <taxon>Pelomicrobium</taxon>
    </lineage>
</organism>
<dbReference type="AlphaFoldDB" id="A0A5C7ER08"/>
<gene>
    <name evidence="4" type="ORF">FR698_12520</name>
</gene>
<keyword evidence="1" id="KW-0175">Coiled coil</keyword>
<dbReference type="GO" id="GO:0043107">
    <property type="term" value="P:type IV pilus-dependent motility"/>
    <property type="evidence" value="ECO:0007669"/>
    <property type="project" value="TreeGrafter"/>
</dbReference>
<dbReference type="PANTHER" id="PTHR40278">
    <property type="entry name" value="DNA UTILIZATION PROTEIN HOFN"/>
    <property type="match status" value="1"/>
</dbReference>
<accession>A0A5C7ER08</accession>
<reference evidence="4 5" key="1">
    <citation type="submission" date="2019-08" db="EMBL/GenBank/DDBJ databases">
        <title>Pelomicrobium methylotrophicum gen. nov., sp. nov. a moderately thermophilic, facultatively anaerobic, lithoautotrophic and methylotrophic bacterium isolated from a terrestrial mud volcano.</title>
        <authorList>
            <person name="Slobodkina G.B."/>
            <person name="Merkel A.Y."/>
            <person name="Slobodkin A.I."/>
        </authorList>
    </citation>
    <scope>NUCLEOTIDE SEQUENCE [LARGE SCALE GENOMIC DNA]</scope>
    <source>
        <strain evidence="4 5">SM250</strain>
    </source>
</reference>
<evidence type="ECO:0000313" key="5">
    <source>
        <dbReference type="Proteomes" id="UP000321201"/>
    </source>
</evidence>
<feature type="coiled-coil region" evidence="1">
    <location>
        <begin position="57"/>
        <end position="91"/>
    </location>
</feature>
<keyword evidence="3" id="KW-0472">Membrane</keyword>
<evidence type="ECO:0000256" key="2">
    <source>
        <dbReference type="SAM" id="MobiDB-lite"/>
    </source>
</evidence>
<evidence type="ECO:0000313" key="4">
    <source>
        <dbReference type="EMBL" id="TXF11015.1"/>
    </source>
</evidence>
<name>A0A5C7ER08_9PROT</name>
<feature type="transmembrane region" description="Helical" evidence="3">
    <location>
        <begin position="21"/>
        <end position="39"/>
    </location>
</feature>
<dbReference type="Proteomes" id="UP000321201">
    <property type="component" value="Unassembled WGS sequence"/>
</dbReference>
<keyword evidence="3" id="KW-1133">Transmembrane helix</keyword>
<dbReference type="OrthoDB" id="5296173at2"/>
<feature type="region of interest" description="Disordered" evidence="2">
    <location>
        <begin position="178"/>
        <end position="197"/>
    </location>
</feature>
<dbReference type="RefSeq" id="WP_147800535.1">
    <property type="nucleotide sequence ID" value="NZ_VPFL01000018.1"/>
</dbReference>
<dbReference type="InterPro" id="IPR007813">
    <property type="entry name" value="PilN"/>
</dbReference>
<evidence type="ECO:0000256" key="1">
    <source>
        <dbReference type="SAM" id="Coils"/>
    </source>
</evidence>
<dbReference type="Pfam" id="PF05137">
    <property type="entry name" value="PilN"/>
    <property type="match status" value="1"/>
</dbReference>
<dbReference type="GO" id="GO:0043683">
    <property type="term" value="P:type IV pilus assembly"/>
    <property type="evidence" value="ECO:0007669"/>
    <property type="project" value="TreeGrafter"/>
</dbReference>